<evidence type="ECO:0000256" key="2">
    <source>
        <dbReference type="ARBA" id="ARBA00009062"/>
    </source>
</evidence>
<evidence type="ECO:0000256" key="5">
    <source>
        <dbReference type="ARBA" id="ARBA00022776"/>
    </source>
</evidence>
<dbReference type="PANTHER" id="PTHR15995">
    <property type="entry name" value="PROTEIN ZWILCH HOMOLOG"/>
    <property type="match status" value="1"/>
</dbReference>
<dbReference type="GO" id="GO:0007094">
    <property type="term" value="P:mitotic spindle assembly checkpoint signaling"/>
    <property type="evidence" value="ECO:0007669"/>
    <property type="project" value="UniProtKB-UniRule"/>
</dbReference>
<accession>A0A7R9J2U9</accession>
<name>A0A7R9J2U9_TIMCA</name>
<evidence type="ECO:0000256" key="6">
    <source>
        <dbReference type="ARBA" id="ARBA00022838"/>
    </source>
</evidence>
<dbReference type="Gene3D" id="1.10.287.1880">
    <property type="match status" value="1"/>
</dbReference>
<gene>
    <name evidence="11" type="ORF">TCMB3V08_LOCUS4418</name>
</gene>
<evidence type="ECO:0000256" key="1">
    <source>
        <dbReference type="ARBA" id="ARBA00004629"/>
    </source>
</evidence>
<evidence type="ECO:0000313" key="11">
    <source>
        <dbReference type="EMBL" id="CAD7571754.1"/>
    </source>
</evidence>
<evidence type="ECO:0000256" key="9">
    <source>
        <dbReference type="RuleBase" id="RU369076"/>
    </source>
</evidence>
<dbReference type="EMBL" id="OE180681">
    <property type="protein sequence ID" value="CAD7571754.1"/>
    <property type="molecule type" value="Genomic_DNA"/>
</dbReference>
<keyword evidence="3 9" id="KW-0158">Chromosome</keyword>
<dbReference type="GO" id="GO:0034501">
    <property type="term" value="P:protein localization to kinetochore"/>
    <property type="evidence" value="ECO:0007669"/>
    <property type="project" value="UniProtKB-UniRule"/>
</dbReference>
<keyword evidence="6 9" id="KW-0995">Kinetochore</keyword>
<comment type="similarity">
    <text evidence="2 9">Belongs to the ZWILCH family.</text>
</comment>
<feature type="region of interest" description="Disordered" evidence="10">
    <location>
        <begin position="37"/>
        <end position="69"/>
    </location>
</feature>
<reference evidence="11" key="1">
    <citation type="submission" date="2020-11" db="EMBL/GenBank/DDBJ databases">
        <authorList>
            <person name="Tran Van P."/>
        </authorList>
    </citation>
    <scope>NUCLEOTIDE SEQUENCE</scope>
</reference>
<proteinExistence type="inferred from homology"/>
<dbReference type="Pfam" id="PF09817">
    <property type="entry name" value="Zwilch"/>
    <property type="match status" value="1"/>
</dbReference>
<dbReference type="PANTHER" id="PTHR15995:SF1">
    <property type="entry name" value="PROTEIN ZWILCH HOMOLOG"/>
    <property type="match status" value="1"/>
</dbReference>
<keyword evidence="5 9" id="KW-0498">Mitosis</keyword>
<dbReference type="AlphaFoldDB" id="A0A7R9J2U9"/>
<dbReference type="InterPro" id="IPR018630">
    <property type="entry name" value="Zwilch"/>
</dbReference>
<organism evidence="11">
    <name type="scientific">Timema californicum</name>
    <name type="common">California timema</name>
    <name type="synonym">Walking stick</name>
    <dbReference type="NCBI Taxonomy" id="61474"/>
    <lineage>
        <taxon>Eukaryota</taxon>
        <taxon>Metazoa</taxon>
        <taxon>Ecdysozoa</taxon>
        <taxon>Arthropoda</taxon>
        <taxon>Hexapoda</taxon>
        <taxon>Insecta</taxon>
        <taxon>Pterygota</taxon>
        <taxon>Neoptera</taxon>
        <taxon>Polyneoptera</taxon>
        <taxon>Phasmatodea</taxon>
        <taxon>Timematodea</taxon>
        <taxon>Timematoidea</taxon>
        <taxon>Timematidae</taxon>
        <taxon>Timema</taxon>
    </lineage>
</organism>
<evidence type="ECO:0000256" key="8">
    <source>
        <dbReference type="ARBA" id="ARBA00023328"/>
    </source>
</evidence>
<evidence type="ECO:0000256" key="7">
    <source>
        <dbReference type="ARBA" id="ARBA00023306"/>
    </source>
</evidence>
<evidence type="ECO:0000256" key="10">
    <source>
        <dbReference type="SAM" id="MobiDB-lite"/>
    </source>
</evidence>
<comment type="function">
    <text evidence="9">Essential component of the mitotic checkpoint, which prevents cells from prematurely exiting mitosis. Required for the assembly of the dynein-dynactin and MAD1-MAD2 complexes onto kinetochores. Its function related to the spindle assembly machinery is proposed to depend on its association in the mitotic RZZ complex.</text>
</comment>
<dbReference type="GO" id="GO:1990423">
    <property type="term" value="C:RZZ complex"/>
    <property type="evidence" value="ECO:0007669"/>
    <property type="project" value="UniProtKB-UniRule"/>
</dbReference>
<dbReference type="Gene3D" id="1.20.58.730">
    <property type="match status" value="1"/>
</dbReference>
<keyword evidence="8 9" id="KW-0137">Centromere</keyword>
<sequence>MFEVLKHCFLECKRSCEKLQKALNENVSVAGDLAPTKVKSPRKKNFSSSDLELTGNPLESPFVSEDNESTLAGSPKNWLKEEESHLPVTLQEAQKILSLFSLCCNDNEDDTLPVWVVCDAKDPWRVVLQSTHVKEGWVSSTSVRSIGSMSLMQINNLTRVVKEQHLTISKMPENKLRENVTCNFDLYGDPRALGGLNTSLSANGSISLELTWANSPGFHPPSDDTSATLVILVEIGHELSEALPLWRQLGLLQRYLDMATQGSYDSLASLPRYEDSPATMQLAAIKEASLSLLQDPDSVANLCRWATGEDPGGQETKLTELSEAMRQVALGCRLDQDFTDRLWLLLIRCSKITDLLECMKFLFKAVNNDNGVNPYIHSNNQTRMAQILRKLKKGNGEIPHLEPNEALEILIEMGLHKLTHDYMHVYIESELATVDQIKQGLPHPHKPFCLQDITNKLMFLSQLHTILEVILLAYNHLSPSRHILAHLTNQALAKYKTQNAVLLDRLRTRQVTTFHASVPTKEAISYITSKFTSWRLTLTSKNSRHKVKTCLLITQYPIFPSGVGDHADSSSVFDDGEDSEDELEHFQVYCLVTNSNYLPEAYRPSHQRTLQNQDMTRLDMFRQDTRLIEIAERGSDLPEILSKTCHMYREPALDLIVSRI</sequence>
<protein>
    <recommendedName>
        <fullName evidence="9">Protein zwilch</fullName>
    </recommendedName>
</protein>
<keyword evidence="4 9" id="KW-0132">Cell division</keyword>
<dbReference type="GO" id="GO:0051301">
    <property type="term" value="P:cell division"/>
    <property type="evidence" value="ECO:0007669"/>
    <property type="project" value="UniProtKB-UniRule"/>
</dbReference>
<evidence type="ECO:0000256" key="3">
    <source>
        <dbReference type="ARBA" id="ARBA00022454"/>
    </source>
</evidence>
<comment type="subunit">
    <text evidence="9">Component of the RZZ complex.</text>
</comment>
<evidence type="ECO:0000256" key="4">
    <source>
        <dbReference type="ARBA" id="ARBA00022618"/>
    </source>
</evidence>
<keyword evidence="7 9" id="KW-0131">Cell cycle</keyword>
<comment type="subcellular location">
    <subcellularLocation>
        <location evidence="1 9">Chromosome</location>
        <location evidence="1 9">Centromere</location>
        <location evidence="1 9">Kinetochore</location>
    </subcellularLocation>
</comment>